<dbReference type="GO" id="GO:0046933">
    <property type="term" value="F:proton-transporting ATP synthase activity, rotational mechanism"/>
    <property type="evidence" value="ECO:0007669"/>
    <property type="project" value="TreeGrafter"/>
</dbReference>
<dbReference type="Pfam" id="PF10791">
    <property type="entry name" value="F1F0-ATPsyn_F"/>
    <property type="match status" value="1"/>
</dbReference>
<dbReference type="EMBL" id="BTGB01000001">
    <property type="protein sequence ID" value="GMM43709.1"/>
    <property type="molecule type" value="Genomic_DNA"/>
</dbReference>
<dbReference type="Proteomes" id="UP001378960">
    <property type="component" value="Unassembled WGS sequence"/>
</dbReference>
<keyword evidence="1" id="KW-0812">Transmembrane</keyword>
<dbReference type="InterPro" id="IPR019727">
    <property type="entry name" value="ATP_synth_F0_fsu_mt_fun"/>
</dbReference>
<keyword evidence="1" id="KW-1133">Transmembrane helix</keyword>
<dbReference type="PANTHER" id="PTHR28161:SF1">
    <property type="entry name" value="ATP SYNTHASE SUBUNIT F, MITOCHONDRIAL"/>
    <property type="match status" value="1"/>
</dbReference>
<dbReference type="PANTHER" id="PTHR28161">
    <property type="entry name" value="ATP SYNTHASE SUBUNIT F, MITOCHONDRIAL"/>
    <property type="match status" value="1"/>
</dbReference>
<evidence type="ECO:0000256" key="1">
    <source>
        <dbReference type="SAM" id="Phobius"/>
    </source>
</evidence>
<organism evidence="2 3">
    <name type="scientific">Pichia kluyveri</name>
    <name type="common">Yeast</name>
    <dbReference type="NCBI Taxonomy" id="36015"/>
    <lineage>
        <taxon>Eukaryota</taxon>
        <taxon>Fungi</taxon>
        <taxon>Dikarya</taxon>
        <taxon>Ascomycota</taxon>
        <taxon>Saccharomycotina</taxon>
        <taxon>Pichiomycetes</taxon>
        <taxon>Pichiales</taxon>
        <taxon>Pichiaceae</taxon>
        <taxon>Pichia</taxon>
    </lineage>
</organism>
<sequence>MSTIFRRSLTSLIPPKIASPANLGSNPAAKRMQNIVAFYSKLPRGNATVETPRTPFAIYRETYRNKGSPVLHFALGFLFLGYGLEYYFHLSHEKEHH</sequence>
<gene>
    <name evidence="2" type="ORF">DAPK24_002840</name>
</gene>
<protein>
    <submittedName>
        <fullName evidence="2">F1F0 ATP synthase subunit F</fullName>
    </submittedName>
</protein>
<keyword evidence="3" id="KW-1185">Reference proteome</keyword>
<feature type="transmembrane region" description="Helical" evidence="1">
    <location>
        <begin position="70"/>
        <end position="88"/>
    </location>
</feature>
<dbReference type="AlphaFoldDB" id="A0AAV5QWZ9"/>
<reference evidence="2 3" key="1">
    <citation type="journal article" date="2023" name="Elife">
        <title>Identification of key yeast species and microbe-microbe interactions impacting larval growth of Drosophila in the wild.</title>
        <authorList>
            <person name="Mure A."/>
            <person name="Sugiura Y."/>
            <person name="Maeda R."/>
            <person name="Honda K."/>
            <person name="Sakurai N."/>
            <person name="Takahashi Y."/>
            <person name="Watada M."/>
            <person name="Katoh T."/>
            <person name="Gotoh A."/>
            <person name="Gotoh Y."/>
            <person name="Taniguchi I."/>
            <person name="Nakamura K."/>
            <person name="Hayashi T."/>
            <person name="Katayama T."/>
            <person name="Uemura T."/>
            <person name="Hattori Y."/>
        </authorList>
    </citation>
    <scope>NUCLEOTIDE SEQUENCE [LARGE SCALE GENOMIC DNA]</scope>
    <source>
        <strain evidence="2 3">PK-24</strain>
    </source>
</reference>
<evidence type="ECO:0000313" key="3">
    <source>
        <dbReference type="Proteomes" id="UP001378960"/>
    </source>
</evidence>
<name>A0AAV5QWZ9_PICKL</name>
<proteinExistence type="predicted"/>
<accession>A0AAV5QWZ9</accession>
<evidence type="ECO:0000313" key="2">
    <source>
        <dbReference type="EMBL" id="GMM43709.1"/>
    </source>
</evidence>
<comment type="caution">
    <text evidence="2">The sequence shown here is derived from an EMBL/GenBank/DDBJ whole genome shotgun (WGS) entry which is preliminary data.</text>
</comment>
<keyword evidence="1" id="KW-0472">Membrane</keyword>